<dbReference type="AlphaFoldDB" id="A0A8T3CAL1"/>
<sequence>MDLKPREIIGQIEAKFNIKVAYMKVWDAIRKALKIVFGSLEGVLSNHKFVHGRCCVFNA</sequence>
<protein>
    <submittedName>
        <fullName evidence="1">Uncharacterized protein</fullName>
    </submittedName>
</protein>
<dbReference type="OrthoDB" id="1852000at2759"/>
<organism evidence="1 2">
    <name type="scientific">Dendrobium nobile</name>
    <name type="common">Orchid</name>
    <dbReference type="NCBI Taxonomy" id="94219"/>
    <lineage>
        <taxon>Eukaryota</taxon>
        <taxon>Viridiplantae</taxon>
        <taxon>Streptophyta</taxon>
        <taxon>Embryophyta</taxon>
        <taxon>Tracheophyta</taxon>
        <taxon>Spermatophyta</taxon>
        <taxon>Magnoliopsida</taxon>
        <taxon>Liliopsida</taxon>
        <taxon>Asparagales</taxon>
        <taxon>Orchidaceae</taxon>
        <taxon>Epidendroideae</taxon>
        <taxon>Malaxideae</taxon>
        <taxon>Dendrobiinae</taxon>
        <taxon>Dendrobium</taxon>
    </lineage>
</organism>
<name>A0A8T3CAL1_DENNO</name>
<dbReference type="Proteomes" id="UP000829196">
    <property type="component" value="Unassembled WGS sequence"/>
</dbReference>
<keyword evidence="2" id="KW-1185">Reference proteome</keyword>
<proteinExistence type="predicted"/>
<gene>
    <name evidence="1" type="ORF">KFK09_000264</name>
</gene>
<accession>A0A8T3CAL1</accession>
<evidence type="ECO:0000313" key="2">
    <source>
        <dbReference type="Proteomes" id="UP000829196"/>
    </source>
</evidence>
<dbReference type="EMBL" id="JAGYWB010000001">
    <property type="protein sequence ID" value="KAI0530716.1"/>
    <property type="molecule type" value="Genomic_DNA"/>
</dbReference>
<reference evidence="1" key="1">
    <citation type="journal article" date="2022" name="Front. Genet.">
        <title>Chromosome-Scale Assembly of the Dendrobium nobile Genome Provides Insights Into the Molecular Mechanism of the Biosynthesis of the Medicinal Active Ingredient of Dendrobium.</title>
        <authorList>
            <person name="Xu Q."/>
            <person name="Niu S.-C."/>
            <person name="Li K.-L."/>
            <person name="Zheng P.-J."/>
            <person name="Zhang X.-J."/>
            <person name="Jia Y."/>
            <person name="Liu Y."/>
            <person name="Niu Y.-X."/>
            <person name="Yu L.-H."/>
            <person name="Chen D.-F."/>
            <person name="Zhang G.-Q."/>
        </authorList>
    </citation>
    <scope>NUCLEOTIDE SEQUENCE</scope>
    <source>
        <tissue evidence="1">Leaf</tissue>
    </source>
</reference>
<comment type="caution">
    <text evidence="1">The sequence shown here is derived from an EMBL/GenBank/DDBJ whole genome shotgun (WGS) entry which is preliminary data.</text>
</comment>
<evidence type="ECO:0000313" key="1">
    <source>
        <dbReference type="EMBL" id="KAI0530716.1"/>
    </source>
</evidence>